<dbReference type="InterPro" id="IPR039448">
    <property type="entry name" value="Beta_helix"/>
</dbReference>
<sequence length="356" mass="37210">MLHDSNHRSAMNGRLFLWFAFAAPMLTACTADTSSWDDDSMGSSPTALDLAENAAAAPCSDSAKRVVRVSTAAQLKQALTDAKAGDRIELADGTYAGRFAATASGTASAPIRLCGSANAILNGGSSGSGYGFSLKGSYWVLSGFSVTQSQKGIMLDSANHNLLTNLEVYDTGMEAIHFRTHSSDNILRDSRIRDTGKANAGFGEGVYIGSAKSNWGSQTGGKPDKSDRNQVLNNRIGPGVTAESIDIKEGTTGGRIEGNTFDGNGMSGDNYADSWIDVKGNGYLLKNNTGKTALLDGFQLHQAVEGWGNDNTFEGNKISGVPNYGIFAVAAVTGTVVRCDNTISGGKGLSNLTCTK</sequence>
<name>A0ABZ2KAW6_9BACT</name>
<feature type="chain" id="PRO_5047471791" evidence="1">
    <location>
        <begin position="23"/>
        <end position="356"/>
    </location>
</feature>
<dbReference type="InterPro" id="IPR011050">
    <property type="entry name" value="Pectin_lyase_fold/virulence"/>
</dbReference>
<feature type="signal peptide" evidence="1">
    <location>
        <begin position="1"/>
        <end position="22"/>
    </location>
</feature>
<dbReference type="RefSeq" id="WP_394846427.1">
    <property type="nucleotide sequence ID" value="NZ_CP089982.1"/>
</dbReference>
<evidence type="ECO:0000313" key="4">
    <source>
        <dbReference type="Proteomes" id="UP001379533"/>
    </source>
</evidence>
<reference evidence="3 4" key="1">
    <citation type="submission" date="2021-12" db="EMBL/GenBank/DDBJ databases">
        <title>Discovery of the Pendulisporaceae a myxobacterial family with distinct sporulation behavior and unique specialized metabolism.</title>
        <authorList>
            <person name="Garcia R."/>
            <person name="Popoff A."/>
            <person name="Bader C.D."/>
            <person name="Loehr J."/>
            <person name="Walesch S."/>
            <person name="Walt C."/>
            <person name="Boldt J."/>
            <person name="Bunk B."/>
            <person name="Haeckl F.J.F.P.J."/>
            <person name="Gunesch A.P."/>
            <person name="Birkelbach J."/>
            <person name="Nuebel U."/>
            <person name="Pietschmann T."/>
            <person name="Bach T."/>
            <person name="Mueller R."/>
        </authorList>
    </citation>
    <scope>NUCLEOTIDE SEQUENCE [LARGE SCALE GENOMIC DNA]</scope>
    <source>
        <strain evidence="3 4">MSr12523</strain>
    </source>
</reference>
<dbReference type="Proteomes" id="UP001379533">
    <property type="component" value="Chromosome"/>
</dbReference>
<protein>
    <submittedName>
        <fullName evidence="3">Right-handed parallel beta-helix repeat-containing protein</fullName>
    </submittedName>
</protein>
<feature type="domain" description="Right handed beta helix" evidence="2">
    <location>
        <begin position="131"/>
        <end position="337"/>
    </location>
</feature>
<keyword evidence="4" id="KW-1185">Reference proteome</keyword>
<evidence type="ECO:0000259" key="2">
    <source>
        <dbReference type="Pfam" id="PF13229"/>
    </source>
</evidence>
<dbReference type="SUPFAM" id="SSF51126">
    <property type="entry name" value="Pectin lyase-like"/>
    <property type="match status" value="1"/>
</dbReference>
<dbReference type="Gene3D" id="2.160.20.10">
    <property type="entry name" value="Single-stranded right-handed beta-helix, Pectin lyase-like"/>
    <property type="match status" value="1"/>
</dbReference>
<evidence type="ECO:0000256" key="1">
    <source>
        <dbReference type="SAM" id="SignalP"/>
    </source>
</evidence>
<organism evidence="3 4">
    <name type="scientific">Pendulispora brunnea</name>
    <dbReference type="NCBI Taxonomy" id="2905690"/>
    <lineage>
        <taxon>Bacteria</taxon>
        <taxon>Pseudomonadati</taxon>
        <taxon>Myxococcota</taxon>
        <taxon>Myxococcia</taxon>
        <taxon>Myxococcales</taxon>
        <taxon>Sorangiineae</taxon>
        <taxon>Pendulisporaceae</taxon>
        <taxon>Pendulispora</taxon>
    </lineage>
</organism>
<dbReference type="EMBL" id="CP089982">
    <property type="protein sequence ID" value="WXA95817.1"/>
    <property type="molecule type" value="Genomic_DNA"/>
</dbReference>
<dbReference type="SMART" id="SM00710">
    <property type="entry name" value="PbH1"/>
    <property type="match status" value="5"/>
</dbReference>
<evidence type="ECO:0000313" key="3">
    <source>
        <dbReference type="EMBL" id="WXA95817.1"/>
    </source>
</evidence>
<proteinExistence type="predicted"/>
<keyword evidence="1" id="KW-0732">Signal</keyword>
<dbReference type="InterPro" id="IPR006626">
    <property type="entry name" value="PbH1"/>
</dbReference>
<gene>
    <name evidence="3" type="ORF">LZC95_03050</name>
</gene>
<accession>A0ABZ2KAW6</accession>
<dbReference type="InterPro" id="IPR012334">
    <property type="entry name" value="Pectin_lyas_fold"/>
</dbReference>
<dbReference type="Pfam" id="PF13229">
    <property type="entry name" value="Beta_helix"/>
    <property type="match status" value="1"/>
</dbReference>